<proteinExistence type="predicted"/>
<organism evidence="1">
    <name type="scientific">Streptomyces sp. JL1001</name>
    <dbReference type="NCBI Taxonomy" id="3078227"/>
    <lineage>
        <taxon>Bacteria</taxon>
        <taxon>Bacillati</taxon>
        <taxon>Actinomycetota</taxon>
        <taxon>Actinomycetes</taxon>
        <taxon>Kitasatosporales</taxon>
        <taxon>Streptomycetaceae</taxon>
        <taxon>Streptomyces</taxon>
    </lineage>
</organism>
<evidence type="ECO:0008006" key="2">
    <source>
        <dbReference type="Google" id="ProtNLM"/>
    </source>
</evidence>
<gene>
    <name evidence="1" type="ORF">R1Y80_35185</name>
</gene>
<dbReference type="EMBL" id="CP136798">
    <property type="protein sequence ID" value="XCN18574.1"/>
    <property type="molecule type" value="Genomic_DNA"/>
</dbReference>
<name>A0AAU8KRT9_9ACTN</name>
<accession>A0AAU8KRT9</accession>
<protein>
    <recommendedName>
        <fullName evidence="2">MMPL family transporter</fullName>
    </recommendedName>
</protein>
<evidence type="ECO:0000313" key="1">
    <source>
        <dbReference type="EMBL" id="XCN18574.1"/>
    </source>
</evidence>
<dbReference type="RefSeq" id="WP_354598839.1">
    <property type="nucleotide sequence ID" value="NZ_CP136798.1"/>
</dbReference>
<reference evidence="1" key="1">
    <citation type="submission" date="2023-10" db="EMBL/GenBank/DDBJ databases">
        <title>Complete genome sequence of Streptomyces sp. JL1001.</title>
        <authorList>
            <person name="Jiang L."/>
        </authorList>
    </citation>
    <scope>NUCLEOTIDE SEQUENCE</scope>
    <source>
        <strain evidence="1">JL1001</strain>
    </source>
</reference>
<sequence>MSALARWCYRHRLVVVALWIAVLAGLGLASTAAGTKASDSFSLPGTESSQALELLQETMPAQSGAKATVVWQSDGDVRDPAVRDGVGGNAAS</sequence>
<dbReference type="AlphaFoldDB" id="A0AAU8KRT9"/>